<dbReference type="SUPFAM" id="SSF50965">
    <property type="entry name" value="Galactose oxidase, central domain"/>
    <property type="match status" value="1"/>
</dbReference>
<feature type="transmembrane region" description="Helical" evidence="1">
    <location>
        <begin position="12"/>
        <end position="33"/>
    </location>
</feature>
<name>A0A437PS51_9BACT</name>
<keyword evidence="1" id="KW-0472">Membrane</keyword>
<keyword evidence="1" id="KW-1133">Transmembrane helix</keyword>
<reference evidence="2 3" key="1">
    <citation type="submission" date="2019-01" db="EMBL/GenBank/DDBJ databases">
        <authorList>
            <person name="Chen W.-M."/>
        </authorList>
    </citation>
    <scope>NUCLEOTIDE SEQUENCE [LARGE SCALE GENOMIC DNA]</scope>
    <source>
        <strain evidence="2 3">FSY-15</strain>
    </source>
</reference>
<accession>A0A437PS51</accession>
<evidence type="ECO:0000256" key="1">
    <source>
        <dbReference type="SAM" id="Phobius"/>
    </source>
</evidence>
<organism evidence="2 3">
    <name type="scientific">Sandaracinomonas limnophila</name>
    <dbReference type="NCBI Taxonomy" id="1862386"/>
    <lineage>
        <taxon>Bacteria</taxon>
        <taxon>Pseudomonadati</taxon>
        <taxon>Bacteroidota</taxon>
        <taxon>Cytophagia</taxon>
        <taxon>Cytophagales</taxon>
        <taxon>Flectobacillaceae</taxon>
        <taxon>Sandaracinomonas</taxon>
    </lineage>
</organism>
<evidence type="ECO:0000313" key="2">
    <source>
        <dbReference type="EMBL" id="RVU25066.1"/>
    </source>
</evidence>
<sequence length="347" mass="38690">MKNFSYILHFTSYFKSFTLSLILYTLSFIPYPLTSQIKKIPLNIQSSFRALKVSGGHLWAGGTKGIILHFEKDLDNPQVIHVPGAEKLDFRDLAILPNQQVLAMSAGPSEQGAAVIYYSNDLGKTWLKVFEIKEPGYFFDAIVYDEKSNKGFLLSDPIQQQLTLFEFNLNLEFQQVKIDKSPKMLPKEAFFAASGSSMIIRDGKILLVTGGSEKARIWQSKNLQANEWEIISEVDSVGANRGFFSINCGDKNCMVAGGDYTKLQVNEVPVLLGERGKFQPMNASPGFYIEKVLAVGKDWYAAGPAGLSKYSHKTKKWTKVSDVALHNIVRYGNGLVGIGKEVMSYEL</sequence>
<dbReference type="OrthoDB" id="9813892at2"/>
<dbReference type="AlphaFoldDB" id="A0A437PS51"/>
<keyword evidence="3" id="KW-1185">Reference proteome</keyword>
<dbReference type="Proteomes" id="UP000282832">
    <property type="component" value="Unassembled WGS sequence"/>
</dbReference>
<comment type="caution">
    <text evidence="2">The sequence shown here is derived from an EMBL/GenBank/DDBJ whole genome shotgun (WGS) entry which is preliminary data.</text>
</comment>
<dbReference type="RefSeq" id="WP_127804379.1">
    <property type="nucleotide sequence ID" value="NZ_SACY01000003.1"/>
</dbReference>
<proteinExistence type="predicted"/>
<dbReference type="EMBL" id="SACY01000003">
    <property type="protein sequence ID" value="RVU25066.1"/>
    <property type="molecule type" value="Genomic_DNA"/>
</dbReference>
<gene>
    <name evidence="2" type="ORF">EOJ36_08660</name>
</gene>
<dbReference type="InterPro" id="IPR011043">
    <property type="entry name" value="Gal_Oxase/kelch_b-propeller"/>
</dbReference>
<keyword evidence="1" id="KW-0812">Transmembrane</keyword>
<evidence type="ECO:0000313" key="3">
    <source>
        <dbReference type="Proteomes" id="UP000282832"/>
    </source>
</evidence>
<protein>
    <submittedName>
        <fullName evidence="2">Uncharacterized protein</fullName>
    </submittedName>
</protein>